<reference evidence="2" key="1">
    <citation type="submission" date="2023-04" db="EMBL/GenBank/DDBJ databases">
        <title>Chromosome-level genome of Chaenocephalus aceratus.</title>
        <authorList>
            <person name="Park H."/>
        </authorList>
    </citation>
    <scope>NUCLEOTIDE SEQUENCE</scope>
    <source>
        <strain evidence="2">DE</strain>
        <tissue evidence="2">Muscle</tissue>
    </source>
</reference>
<dbReference type="AlphaFoldDB" id="A0AAD9BI54"/>
<evidence type="ECO:0000313" key="3">
    <source>
        <dbReference type="Proteomes" id="UP001228049"/>
    </source>
</evidence>
<sequence length="122" mass="13171">ETKEEREKRRGKTVAVKDIHLHVNSWVCVAQCFGSSAPLHHKARSLSSSHCVANTTQLSGTSQPRYSPHINISMQQLSMLSGPWAPGGSPISLMSSDKDLGGKEGPVQGVSEAEVLDSIRHL</sequence>
<accession>A0AAD9BI54</accession>
<feature type="region of interest" description="Disordered" evidence="1">
    <location>
        <begin position="88"/>
        <end position="122"/>
    </location>
</feature>
<organism evidence="2 3">
    <name type="scientific">Dissostichus eleginoides</name>
    <name type="common">Patagonian toothfish</name>
    <name type="synonym">Dissostichus amissus</name>
    <dbReference type="NCBI Taxonomy" id="100907"/>
    <lineage>
        <taxon>Eukaryota</taxon>
        <taxon>Metazoa</taxon>
        <taxon>Chordata</taxon>
        <taxon>Craniata</taxon>
        <taxon>Vertebrata</taxon>
        <taxon>Euteleostomi</taxon>
        <taxon>Actinopterygii</taxon>
        <taxon>Neopterygii</taxon>
        <taxon>Teleostei</taxon>
        <taxon>Neoteleostei</taxon>
        <taxon>Acanthomorphata</taxon>
        <taxon>Eupercaria</taxon>
        <taxon>Perciformes</taxon>
        <taxon>Notothenioidei</taxon>
        <taxon>Nototheniidae</taxon>
        <taxon>Dissostichus</taxon>
    </lineage>
</organism>
<proteinExistence type="predicted"/>
<keyword evidence="3" id="KW-1185">Reference proteome</keyword>
<dbReference type="EMBL" id="JASDAP010000023">
    <property type="protein sequence ID" value="KAK1883337.1"/>
    <property type="molecule type" value="Genomic_DNA"/>
</dbReference>
<evidence type="ECO:0000313" key="2">
    <source>
        <dbReference type="EMBL" id="KAK1883337.1"/>
    </source>
</evidence>
<protein>
    <submittedName>
        <fullName evidence="2">SH3 and cysteine-rich domain containing protein 3</fullName>
    </submittedName>
</protein>
<evidence type="ECO:0000256" key="1">
    <source>
        <dbReference type="SAM" id="MobiDB-lite"/>
    </source>
</evidence>
<feature type="non-terminal residue" evidence="2">
    <location>
        <position position="122"/>
    </location>
</feature>
<name>A0AAD9BI54_DISEL</name>
<comment type="caution">
    <text evidence="2">The sequence shown here is derived from an EMBL/GenBank/DDBJ whole genome shotgun (WGS) entry which is preliminary data.</text>
</comment>
<dbReference type="Proteomes" id="UP001228049">
    <property type="component" value="Unassembled WGS sequence"/>
</dbReference>
<gene>
    <name evidence="2" type="ORF">KUDE01_024111</name>
</gene>